<dbReference type="EMBL" id="CP111016">
    <property type="protein sequence ID" value="WAR04969.1"/>
    <property type="molecule type" value="Genomic_DNA"/>
</dbReference>
<gene>
    <name evidence="2" type="ORF">MAR_020338</name>
</gene>
<evidence type="ECO:0000313" key="2">
    <source>
        <dbReference type="EMBL" id="WAR04969.1"/>
    </source>
</evidence>
<keyword evidence="1" id="KW-0732">Signal</keyword>
<keyword evidence="3" id="KW-1185">Reference proteome</keyword>
<dbReference type="InterPro" id="IPR032675">
    <property type="entry name" value="LRR_dom_sf"/>
</dbReference>
<evidence type="ECO:0000256" key="1">
    <source>
        <dbReference type="SAM" id="SignalP"/>
    </source>
</evidence>
<feature type="chain" id="PRO_5047037492" evidence="1">
    <location>
        <begin position="19"/>
        <end position="109"/>
    </location>
</feature>
<accession>A0ABY7E994</accession>
<reference evidence="2" key="1">
    <citation type="submission" date="2022-11" db="EMBL/GenBank/DDBJ databases">
        <title>Centuries of genome instability and evolution in soft-shell clam transmissible cancer (bioRxiv).</title>
        <authorList>
            <person name="Hart S.F.M."/>
            <person name="Yonemitsu M.A."/>
            <person name="Giersch R.M."/>
            <person name="Beal B.F."/>
            <person name="Arriagada G."/>
            <person name="Davis B.W."/>
            <person name="Ostrander E.A."/>
            <person name="Goff S.P."/>
            <person name="Metzger M.J."/>
        </authorList>
    </citation>
    <scope>NUCLEOTIDE SEQUENCE</scope>
    <source>
        <strain evidence="2">MELC-2E11</strain>
        <tissue evidence="2">Siphon/mantle</tissue>
    </source>
</reference>
<dbReference type="SUPFAM" id="SSF52058">
    <property type="entry name" value="L domain-like"/>
    <property type="match status" value="1"/>
</dbReference>
<feature type="signal peptide" evidence="1">
    <location>
        <begin position="1"/>
        <end position="18"/>
    </location>
</feature>
<dbReference type="Proteomes" id="UP001164746">
    <property type="component" value="Chromosome 5"/>
</dbReference>
<dbReference type="Gene3D" id="3.80.10.10">
    <property type="entry name" value="Ribonuclease Inhibitor"/>
    <property type="match status" value="1"/>
</dbReference>
<name>A0ABY7E994_MYAAR</name>
<organism evidence="2 3">
    <name type="scientific">Mya arenaria</name>
    <name type="common">Soft-shell clam</name>
    <dbReference type="NCBI Taxonomy" id="6604"/>
    <lineage>
        <taxon>Eukaryota</taxon>
        <taxon>Metazoa</taxon>
        <taxon>Spiralia</taxon>
        <taxon>Lophotrochozoa</taxon>
        <taxon>Mollusca</taxon>
        <taxon>Bivalvia</taxon>
        <taxon>Autobranchia</taxon>
        <taxon>Heteroconchia</taxon>
        <taxon>Euheterodonta</taxon>
        <taxon>Imparidentia</taxon>
        <taxon>Neoheterodontei</taxon>
        <taxon>Myida</taxon>
        <taxon>Myoidea</taxon>
        <taxon>Myidae</taxon>
        <taxon>Mya</taxon>
    </lineage>
</organism>
<protein>
    <submittedName>
        <fullName evidence="2">Uncharacterized protein</fullName>
    </submittedName>
</protein>
<feature type="non-terminal residue" evidence="2">
    <location>
        <position position="1"/>
    </location>
</feature>
<sequence length="109" mass="12282">MHLHFSAILLALLSGTSAFIFDQTCHVPLRCSCALPFIKCEDRMLPRVPNFNMTTNHSSLYLQLQNNRILLVQDLAFDGLKTDKLYLDMSVNRIHSIGDNAFSGLEDAI</sequence>
<evidence type="ECO:0000313" key="3">
    <source>
        <dbReference type="Proteomes" id="UP001164746"/>
    </source>
</evidence>
<proteinExistence type="predicted"/>